<dbReference type="EC" id="2.7.13.3" evidence="3"/>
<dbReference type="FunFam" id="1.10.287.130:FF:000001">
    <property type="entry name" value="Two-component sensor histidine kinase"/>
    <property type="match status" value="1"/>
</dbReference>
<dbReference type="InterPro" id="IPR003594">
    <property type="entry name" value="HATPase_dom"/>
</dbReference>
<dbReference type="EMBL" id="FRAD01000003">
    <property type="protein sequence ID" value="SHJ49085.1"/>
    <property type="molecule type" value="Genomic_DNA"/>
</dbReference>
<dbReference type="PANTHER" id="PTHR45528:SF1">
    <property type="entry name" value="SENSOR HISTIDINE KINASE CPXA"/>
    <property type="match status" value="1"/>
</dbReference>
<feature type="transmembrane region" description="Helical" evidence="15">
    <location>
        <begin position="12"/>
        <end position="33"/>
    </location>
</feature>
<dbReference type="InterPro" id="IPR036890">
    <property type="entry name" value="HATPase_C_sf"/>
</dbReference>
<dbReference type="InterPro" id="IPR005467">
    <property type="entry name" value="His_kinase_dom"/>
</dbReference>
<keyword evidence="7 15" id="KW-0812">Transmembrane</keyword>
<evidence type="ECO:0000256" key="3">
    <source>
        <dbReference type="ARBA" id="ARBA00012438"/>
    </source>
</evidence>
<dbReference type="Pfam" id="PF02518">
    <property type="entry name" value="HATPase_c"/>
    <property type="match status" value="1"/>
</dbReference>
<evidence type="ECO:0000256" key="11">
    <source>
        <dbReference type="ARBA" id="ARBA00022989"/>
    </source>
</evidence>
<feature type="coiled-coil region" evidence="14">
    <location>
        <begin position="237"/>
        <end position="271"/>
    </location>
</feature>
<dbReference type="InterPro" id="IPR003661">
    <property type="entry name" value="HisK_dim/P_dom"/>
</dbReference>
<keyword evidence="9 18" id="KW-0418">Kinase</keyword>
<evidence type="ECO:0000256" key="9">
    <source>
        <dbReference type="ARBA" id="ARBA00022777"/>
    </source>
</evidence>
<evidence type="ECO:0000256" key="15">
    <source>
        <dbReference type="SAM" id="Phobius"/>
    </source>
</evidence>
<evidence type="ECO:0000256" key="1">
    <source>
        <dbReference type="ARBA" id="ARBA00000085"/>
    </source>
</evidence>
<dbReference type="SUPFAM" id="SSF47384">
    <property type="entry name" value="Homodimeric domain of signal transducing histidine kinase"/>
    <property type="match status" value="1"/>
</dbReference>
<dbReference type="GO" id="GO:0005524">
    <property type="term" value="F:ATP binding"/>
    <property type="evidence" value="ECO:0007669"/>
    <property type="project" value="UniProtKB-KW"/>
</dbReference>
<dbReference type="Proteomes" id="UP000183952">
    <property type="component" value="Unassembled WGS sequence"/>
</dbReference>
<keyword evidence="14" id="KW-0175">Coiled coil</keyword>
<feature type="transmembrane region" description="Helical" evidence="15">
    <location>
        <begin position="181"/>
        <end position="204"/>
    </location>
</feature>
<dbReference type="CDD" id="cd00082">
    <property type="entry name" value="HisKA"/>
    <property type="match status" value="1"/>
</dbReference>
<keyword evidence="10" id="KW-0067">ATP-binding</keyword>
<keyword evidence="11 15" id="KW-1133">Transmembrane helix</keyword>
<evidence type="ECO:0000256" key="13">
    <source>
        <dbReference type="ARBA" id="ARBA00023136"/>
    </source>
</evidence>
<dbReference type="InterPro" id="IPR050398">
    <property type="entry name" value="HssS/ArlS-like"/>
</dbReference>
<dbReference type="CDD" id="cd00075">
    <property type="entry name" value="HATPase"/>
    <property type="match status" value="1"/>
</dbReference>
<protein>
    <recommendedName>
        <fullName evidence="3">histidine kinase</fullName>
        <ecNumber evidence="3">2.7.13.3</ecNumber>
    </recommendedName>
</protein>
<dbReference type="Gene3D" id="1.10.287.130">
    <property type="match status" value="1"/>
</dbReference>
<dbReference type="Gene3D" id="3.30.565.10">
    <property type="entry name" value="Histidine kinase-like ATPase, C-terminal domain"/>
    <property type="match status" value="1"/>
</dbReference>
<proteinExistence type="predicted"/>
<dbReference type="Gene3D" id="6.10.340.10">
    <property type="match status" value="1"/>
</dbReference>
<dbReference type="PRINTS" id="PR00344">
    <property type="entry name" value="BCTRLSENSOR"/>
</dbReference>
<dbReference type="GO" id="GO:0000155">
    <property type="term" value="F:phosphorelay sensor kinase activity"/>
    <property type="evidence" value="ECO:0007669"/>
    <property type="project" value="InterPro"/>
</dbReference>
<evidence type="ECO:0000256" key="10">
    <source>
        <dbReference type="ARBA" id="ARBA00022840"/>
    </source>
</evidence>
<keyword evidence="12" id="KW-0902">Two-component regulatory system</keyword>
<dbReference type="OrthoDB" id="2359336at2"/>
<dbReference type="InterPro" id="IPR004358">
    <property type="entry name" value="Sig_transdc_His_kin-like_C"/>
</dbReference>
<dbReference type="SUPFAM" id="SSF55874">
    <property type="entry name" value="ATPase domain of HSP90 chaperone/DNA topoisomerase II/histidine kinase"/>
    <property type="match status" value="1"/>
</dbReference>
<keyword evidence="8" id="KW-0547">Nucleotide-binding</keyword>
<keyword evidence="19" id="KW-1185">Reference proteome</keyword>
<comment type="subcellular location">
    <subcellularLocation>
        <location evidence="2">Cell membrane</location>
        <topology evidence="2">Multi-pass membrane protein</topology>
    </subcellularLocation>
</comment>
<dbReference type="PANTHER" id="PTHR45528">
    <property type="entry name" value="SENSOR HISTIDINE KINASE CPXA"/>
    <property type="match status" value="1"/>
</dbReference>
<evidence type="ECO:0000256" key="2">
    <source>
        <dbReference type="ARBA" id="ARBA00004651"/>
    </source>
</evidence>
<dbReference type="SMART" id="SM00304">
    <property type="entry name" value="HAMP"/>
    <property type="match status" value="1"/>
</dbReference>
<dbReference type="SUPFAM" id="SSF158472">
    <property type="entry name" value="HAMP domain-like"/>
    <property type="match status" value="1"/>
</dbReference>
<dbReference type="SMART" id="SM00388">
    <property type="entry name" value="HisKA"/>
    <property type="match status" value="1"/>
</dbReference>
<dbReference type="InterPro" id="IPR003660">
    <property type="entry name" value="HAMP_dom"/>
</dbReference>
<dbReference type="PROSITE" id="PS50109">
    <property type="entry name" value="HIS_KIN"/>
    <property type="match status" value="1"/>
</dbReference>
<dbReference type="STRING" id="1121331.SAMN02745248_00288"/>
<evidence type="ECO:0000256" key="14">
    <source>
        <dbReference type="SAM" id="Coils"/>
    </source>
</evidence>
<keyword evidence="4" id="KW-1003">Cell membrane</keyword>
<evidence type="ECO:0000256" key="5">
    <source>
        <dbReference type="ARBA" id="ARBA00022553"/>
    </source>
</evidence>
<evidence type="ECO:0000313" key="19">
    <source>
        <dbReference type="Proteomes" id="UP000183952"/>
    </source>
</evidence>
<name>A0A1M6JQP7_9CLOT</name>
<dbReference type="AlphaFoldDB" id="A0A1M6JQP7"/>
<dbReference type="Pfam" id="PF00512">
    <property type="entry name" value="HisKA"/>
    <property type="match status" value="1"/>
</dbReference>
<sequence>MKKNKIALKLSMNFAVALIIFSLVIGVFFFLLFKNHTVEMHKNQLQKYAESLAGSLSGDNNHKLGNGMGGYGAYLKFIVDVAETEVWIVDENSNFITSGKGQGMMNGSSTYNRSQLPPNANELINQVFRGKTTFSQEFSETFMQSTLTVGTPIKNEDGYVWGAVLLHSPINGTTSAIKNGFSILAISIFLALIVAFALSMALSFSFTKPLTKMKSVAFQLYEGNYSAQCNIKQNDEIGELSQVLDLLSEHLEKADKESKKLENMRRDFVANISHELRTPITVIRGSLEALCDKVVTDPEKIQEYYIQMLTEAKFLERLVGDLLDLSRLQNVDFVIEMQEVCICDVLSDVSRSILQVAKKKNIHVNTEMKGDCTTILGDYGRLRQMFLIILHNAVKFSPENSSVDIVALDHEIKIRDHGPGIAEDDLPYIFDRFYKTQGEENKSGTGLGLSIANQIAERHNIRIIAKNCPTGGAEFVFQIPSK</sequence>
<evidence type="ECO:0000256" key="6">
    <source>
        <dbReference type="ARBA" id="ARBA00022679"/>
    </source>
</evidence>
<dbReference type="CDD" id="cd06225">
    <property type="entry name" value="HAMP"/>
    <property type="match status" value="1"/>
</dbReference>
<evidence type="ECO:0000313" key="18">
    <source>
        <dbReference type="EMBL" id="SHJ49085.1"/>
    </source>
</evidence>
<reference evidence="18 19" key="1">
    <citation type="submission" date="2016-11" db="EMBL/GenBank/DDBJ databases">
        <authorList>
            <person name="Jaros S."/>
            <person name="Januszkiewicz K."/>
            <person name="Wedrychowicz H."/>
        </authorList>
    </citation>
    <scope>NUCLEOTIDE SEQUENCE [LARGE SCALE GENOMIC DNA]</scope>
    <source>
        <strain evidence="18 19">DSM 3090</strain>
    </source>
</reference>
<keyword evidence="6" id="KW-0808">Transferase</keyword>
<feature type="domain" description="HAMP" evidence="17">
    <location>
        <begin position="204"/>
        <end position="256"/>
    </location>
</feature>
<evidence type="ECO:0000256" key="4">
    <source>
        <dbReference type="ARBA" id="ARBA00022475"/>
    </source>
</evidence>
<keyword evidence="13 15" id="KW-0472">Membrane</keyword>
<keyword evidence="5" id="KW-0597">Phosphoprotein</keyword>
<feature type="domain" description="Histidine kinase" evidence="16">
    <location>
        <begin position="271"/>
        <end position="482"/>
    </location>
</feature>
<dbReference type="SMART" id="SM00387">
    <property type="entry name" value="HATPase_c"/>
    <property type="match status" value="1"/>
</dbReference>
<dbReference type="GO" id="GO:0005886">
    <property type="term" value="C:plasma membrane"/>
    <property type="evidence" value="ECO:0007669"/>
    <property type="project" value="UniProtKB-SubCell"/>
</dbReference>
<organism evidence="18 19">
    <name type="scientific">Hathewaya proteolytica DSM 3090</name>
    <dbReference type="NCBI Taxonomy" id="1121331"/>
    <lineage>
        <taxon>Bacteria</taxon>
        <taxon>Bacillati</taxon>
        <taxon>Bacillota</taxon>
        <taxon>Clostridia</taxon>
        <taxon>Eubacteriales</taxon>
        <taxon>Clostridiaceae</taxon>
        <taxon>Hathewaya</taxon>
    </lineage>
</organism>
<comment type="catalytic activity">
    <reaction evidence="1">
        <text>ATP + protein L-histidine = ADP + protein N-phospho-L-histidine.</text>
        <dbReference type="EC" id="2.7.13.3"/>
    </reaction>
</comment>
<accession>A0A1M6JQP7</accession>
<evidence type="ECO:0000256" key="7">
    <source>
        <dbReference type="ARBA" id="ARBA00022692"/>
    </source>
</evidence>
<dbReference type="PROSITE" id="PS50885">
    <property type="entry name" value="HAMP"/>
    <property type="match status" value="1"/>
</dbReference>
<dbReference type="InterPro" id="IPR036097">
    <property type="entry name" value="HisK_dim/P_sf"/>
</dbReference>
<evidence type="ECO:0000259" key="17">
    <source>
        <dbReference type="PROSITE" id="PS50885"/>
    </source>
</evidence>
<gene>
    <name evidence="18" type="ORF">SAMN02745248_00288</name>
</gene>
<evidence type="ECO:0000256" key="8">
    <source>
        <dbReference type="ARBA" id="ARBA00022741"/>
    </source>
</evidence>
<evidence type="ECO:0000256" key="12">
    <source>
        <dbReference type="ARBA" id="ARBA00023012"/>
    </source>
</evidence>
<dbReference type="RefSeq" id="WP_072901475.1">
    <property type="nucleotide sequence ID" value="NZ_FRAD01000003.1"/>
</dbReference>
<evidence type="ECO:0000259" key="16">
    <source>
        <dbReference type="PROSITE" id="PS50109"/>
    </source>
</evidence>